<comment type="caution">
    <text evidence="1">The sequence shown here is derived from an EMBL/GenBank/DDBJ whole genome shotgun (WGS) entry which is preliminary data.</text>
</comment>
<proteinExistence type="predicted"/>
<evidence type="ECO:0000313" key="2">
    <source>
        <dbReference type="Proteomes" id="UP000634136"/>
    </source>
</evidence>
<dbReference type="EMBL" id="JAAIUW010000004">
    <property type="protein sequence ID" value="KAF7834283.1"/>
    <property type="molecule type" value="Genomic_DNA"/>
</dbReference>
<sequence>MALAIVLTWSGPRLRYSRSREEPNSQEDYLSITVRFSVSIRVKGPPIIGPLQVFPERPST</sequence>
<gene>
    <name evidence="1" type="ORF">G2W53_009142</name>
</gene>
<reference evidence="1" key="1">
    <citation type="submission" date="2020-09" db="EMBL/GenBank/DDBJ databases">
        <title>Genome-Enabled Discovery of Anthraquinone Biosynthesis in Senna tora.</title>
        <authorList>
            <person name="Kang S.-H."/>
            <person name="Pandey R.P."/>
            <person name="Lee C.-M."/>
            <person name="Sim J.-S."/>
            <person name="Jeong J.-T."/>
            <person name="Choi B.-S."/>
            <person name="Jung M."/>
            <person name="Ginzburg D."/>
            <person name="Zhao K."/>
            <person name="Won S.Y."/>
            <person name="Oh T.-J."/>
            <person name="Yu Y."/>
            <person name="Kim N.-H."/>
            <person name="Lee O.R."/>
            <person name="Lee T.-H."/>
            <person name="Bashyal P."/>
            <person name="Kim T.-S."/>
            <person name="Lee W.-H."/>
            <person name="Kawkins C."/>
            <person name="Kim C.-K."/>
            <person name="Kim J.S."/>
            <person name="Ahn B.O."/>
            <person name="Rhee S.Y."/>
            <person name="Sohng J.K."/>
        </authorList>
    </citation>
    <scope>NUCLEOTIDE SEQUENCE</scope>
    <source>
        <tissue evidence="1">Leaf</tissue>
    </source>
</reference>
<organism evidence="1 2">
    <name type="scientific">Senna tora</name>
    <dbReference type="NCBI Taxonomy" id="362788"/>
    <lineage>
        <taxon>Eukaryota</taxon>
        <taxon>Viridiplantae</taxon>
        <taxon>Streptophyta</taxon>
        <taxon>Embryophyta</taxon>
        <taxon>Tracheophyta</taxon>
        <taxon>Spermatophyta</taxon>
        <taxon>Magnoliopsida</taxon>
        <taxon>eudicotyledons</taxon>
        <taxon>Gunneridae</taxon>
        <taxon>Pentapetalae</taxon>
        <taxon>rosids</taxon>
        <taxon>fabids</taxon>
        <taxon>Fabales</taxon>
        <taxon>Fabaceae</taxon>
        <taxon>Caesalpinioideae</taxon>
        <taxon>Cassia clade</taxon>
        <taxon>Senna</taxon>
    </lineage>
</organism>
<evidence type="ECO:0000313" key="1">
    <source>
        <dbReference type="EMBL" id="KAF7834283.1"/>
    </source>
</evidence>
<accession>A0A834WYG2</accession>
<keyword evidence="2" id="KW-1185">Reference proteome</keyword>
<dbReference type="Proteomes" id="UP000634136">
    <property type="component" value="Unassembled WGS sequence"/>
</dbReference>
<dbReference type="AlphaFoldDB" id="A0A834WYG2"/>
<protein>
    <submittedName>
        <fullName evidence="1">Uncharacterized protein</fullName>
    </submittedName>
</protein>
<name>A0A834WYG2_9FABA</name>